<feature type="region of interest" description="Disordered" evidence="1">
    <location>
        <begin position="81"/>
        <end position="100"/>
    </location>
</feature>
<protein>
    <submittedName>
        <fullName evidence="2">Uncharacterized protein</fullName>
    </submittedName>
</protein>
<gene>
    <name evidence="2" type="ORF">ACFO5X_01700</name>
</gene>
<name>A0ABV9KBJ8_9RHOB</name>
<sequence>MDTDPAAQALADSASAELIASLQAEAADLDGPAPDAVAAHAGDLFARYFAVSQQRREPPQQAVAKIAKLVARQTRKALGFEAPAAPAPAPQSEPTGSVTGKTAGIERKLMNVLNAVSAHFGQPIEIVSGLRNRNQQLSEMFANWQSHLRNGRDNAWLAANEKLRLELEDLKQAKDRRGFIELLGKKADIDKLSRHMTGDEVDLAPNTDPEMVAALATCLNHRQGRNSEGKRVHHFDNTRVVWPIPESTRARWKS</sequence>
<reference evidence="3" key="1">
    <citation type="journal article" date="2019" name="Int. J. Syst. Evol. Microbiol.">
        <title>The Global Catalogue of Microorganisms (GCM) 10K type strain sequencing project: providing services to taxonomists for standard genome sequencing and annotation.</title>
        <authorList>
            <consortium name="The Broad Institute Genomics Platform"/>
            <consortium name="The Broad Institute Genome Sequencing Center for Infectious Disease"/>
            <person name="Wu L."/>
            <person name="Ma J."/>
        </authorList>
    </citation>
    <scope>NUCLEOTIDE SEQUENCE [LARGE SCALE GENOMIC DNA]</scope>
    <source>
        <strain evidence="3">CGMCC 4.7283</strain>
    </source>
</reference>
<evidence type="ECO:0000313" key="3">
    <source>
        <dbReference type="Proteomes" id="UP001595973"/>
    </source>
</evidence>
<comment type="caution">
    <text evidence="2">The sequence shown here is derived from an EMBL/GenBank/DDBJ whole genome shotgun (WGS) entry which is preliminary data.</text>
</comment>
<evidence type="ECO:0000256" key="1">
    <source>
        <dbReference type="SAM" id="MobiDB-lite"/>
    </source>
</evidence>
<evidence type="ECO:0000313" key="2">
    <source>
        <dbReference type="EMBL" id="MFC4667254.1"/>
    </source>
</evidence>
<accession>A0ABV9KBJ8</accession>
<dbReference type="RefSeq" id="WP_380715279.1">
    <property type="nucleotide sequence ID" value="NZ_JBHSGI010000002.1"/>
</dbReference>
<dbReference type="Proteomes" id="UP001595973">
    <property type="component" value="Unassembled WGS sequence"/>
</dbReference>
<proteinExistence type="predicted"/>
<keyword evidence="3" id="KW-1185">Reference proteome</keyword>
<dbReference type="EMBL" id="JBHSGI010000002">
    <property type="protein sequence ID" value="MFC4667254.1"/>
    <property type="molecule type" value="Genomic_DNA"/>
</dbReference>
<organism evidence="2 3">
    <name type="scientific">Seohaeicola nanhaiensis</name>
    <dbReference type="NCBI Taxonomy" id="1387282"/>
    <lineage>
        <taxon>Bacteria</taxon>
        <taxon>Pseudomonadati</taxon>
        <taxon>Pseudomonadota</taxon>
        <taxon>Alphaproteobacteria</taxon>
        <taxon>Rhodobacterales</taxon>
        <taxon>Roseobacteraceae</taxon>
        <taxon>Seohaeicola</taxon>
    </lineage>
</organism>